<organism evidence="2 3">
    <name type="scientific">Colletotrichum zoysiae</name>
    <dbReference type="NCBI Taxonomy" id="1216348"/>
    <lineage>
        <taxon>Eukaryota</taxon>
        <taxon>Fungi</taxon>
        <taxon>Dikarya</taxon>
        <taxon>Ascomycota</taxon>
        <taxon>Pezizomycotina</taxon>
        <taxon>Sordariomycetes</taxon>
        <taxon>Hypocreomycetidae</taxon>
        <taxon>Glomerellales</taxon>
        <taxon>Glomerellaceae</taxon>
        <taxon>Colletotrichum</taxon>
        <taxon>Colletotrichum graminicola species complex</taxon>
    </lineage>
</organism>
<reference evidence="2" key="1">
    <citation type="submission" date="2021-06" db="EMBL/GenBank/DDBJ databases">
        <title>Comparative genomics, transcriptomics and evolutionary studies reveal genomic signatures of adaptation to plant cell wall in hemibiotrophic fungi.</title>
        <authorList>
            <consortium name="DOE Joint Genome Institute"/>
            <person name="Baroncelli R."/>
            <person name="Diaz J.F."/>
            <person name="Benocci T."/>
            <person name="Peng M."/>
            <person name="Battaglia E."/>
            <person name="Haridas S."/>
            <person name="Andreopoulos W."/>
            <person name="Labutti K."/>
            <person name="Pangilinan J."/>
            <person name="Floch G.L."/>
            <person name="Makela M.R."/>
            <person name="Henrissat B."/>
            <person name="Grigoriev I.V."/>
            <person name="Crouch J.A."/>
            <person name="De Vries R.P."/>
            <person name="Sukno S.A."/>
            <person name="Thon M.R."/>
        </authorList>
    </citation>
    <scope>NUCLEOTIDE SEQUENCE</scope>
    <source>
        <strain evidence="2">MAFF235873</strain>
    </source>
</reference>
<comment type="caution">
    <text evidence="2">The sequence shown here is derived from an EMBL/GenBank/DDBJ whole genome shotgun (WGS) entry which is preliminary data.</text>
</comment>
<keyword evidence="3" id="KW-1185">Reference proteome</keyword>
<proteinExistence type="predicted"/>
<evidence type="ECO:0000313" key="2">
    <source>
        <dbReference type="EMBL" id="KAK2027077.1"/>
    </source>
</evidence>
<evidence type="ECO:0000256" key="1">
    <source>
        <dbReference type="SAM" id="MobiDB-lite"/>
    </source>
</evidence>
<dbReference type="Proteomes" id="UP001232148">
    <property type="component" value="Unassembled WGS sequence"/>
</dbReference>
<sequence length="131" mass="14465">MERAKRLIRVPHVPASPIPRPLSLPPDAMPVFCPPVYTPYAGRRRQCTVYKAVGREEIRGEAAWNGRRCADEDELLVPDKRRRPSPRGSGLAGPPPVVPSLFTPSPAPAQPGFRRPMTQMFPPKGSAHVKL</sequence>
<feature type="region of interest" description="Disordered" evidence="1">
    <location>
        <begin position="71"/>
        <end position="131"/>
    </location>
</feature>
<accession>A0AAD9HF06</accession>
<protein>
    <submittedName>
        <fullName evidence="2">Uncharacterized protein</fullName>
    </submittedName>
</protein>
<dbReference type="EMBL" id="MU842902">
    <property type="protein sequence ID" value="KAK2027077.1"/>
    <property type="molecule type" value="Genomic_DNA"/>
</dbReference>
<gene>
    <name evidence="2" type="ORF">LX32DRAFT_641305</name>
</gene>
<name>A0AAD9HF06_9PEZI</name>
<evidence type="ECO:0000313" key="3">
    <source>
        <dbReference type="Proteomes" id="UP001232148"/>
    </source>
</evidence>
<dbReference type="AlphaFoldDB" id="A0AAD9HF06"/>